<evidence type="ECO:0000313" key="4">
    <source>
        <dbReference type="EMBL" id="ETS78732.1"/>
    </source>
</evidence>
<dbReference type="SUPFAM" id="SSF48403">
    <property type="entry name" value="Ankyrin repeat"/>
    <property type="match status" value="1"/>
</dbReference>
<dbReference type="KEGG" id="pfy:PFICI_08585"/>
<evidence type="ECO:0000313" key="5">
    <source>
        <dbReference type="Proteomes" id="UP000030651"/>
    </source>
</evidence>
<protein>
    <submittedName>
        <fullName evidence="4">Uncharacterized protein</fullName>
    </submittedName>
</protein>
<evidence type="ECO:0000256" key="2">
    <source>
        <dbReference type="ARBA" id="ARBA00023043"/>
    </source>
</evidence>
<keyword evidence="2" id="KW-0040">ANK repeat</keyword>
<dbReference type="AlphaFoldDB" id="W3X062"/>
<dbReference type="RefSeq" id="XP_007835357.1">
    <property type="nucleotide sequence ID" value="XM_007837166.1"/>
</dbReference>
<dbReference type="PANTHER" id="PTHR24161">
    <property type="entry name" value="ANK_REP_REGION DOMAIN-CONTAINING PROTEIN-RELATED"/>
    <property type="match status" value="1"/>
</dbReference>
<accession>W3X062</accession>
<keyword evidence="1" id="KW-0677">Repeat</keyword>
<evidence type="ECO:0000256" key="3">
    <source>
        <dbReference type="SAM" id="MobiDB-lite"/>
    </source>
</evidence>
<dbReference type="InParanoid" id="W3X062"/>
<dbReference type="SMART" id="SM00248">
    <property type="entry name" value="ANK"/>
    <property type="match status" value="4"/>
</dbReference>
<feature type="region of interest" description="Disordered" evidence="3">
    <location>
        <begin position="19"/>
        <end position="45"/>
    </location>
</feature>
<name>W3X062_PESFW</name>
<feature type="compositionally biased region" description="Low complexity" evidence="3">
    <location>
        <begin position="24"/>
        <end position="42"/>
    </location>
</feature>
<dbReference type="PANTHER" id="PTHR24161:SF119">
    <property type="entry name" value="ANKYRIN REPEAT DOMAIN 44"/>
    <property type="match status" value="1"/>
</dbReference>
<evidence type="ECO:0000256" key="1">
    <source>
        <dbReference type="ARBA" id="ARBA00022737"/>
    </source>
</evidence>
<dbReference type="InterPro" id="IPR002110">
    <property type="entry name" value="Ankyrin_rpt"/>
</dbReference>
<organism evidence="4 5">
    <name type="scientific">Pestalotiopsis fici (strain W106-1 / CGMCC3.15140)</name>
    <dbReference type="NCBI Taxonomy" id="1229662"/>
    <lineage>
        <taxon>Eukaryota</taxon>
        <taxon>Fungi</taxon>
        <taxon>Dikarya</taxon>
        <taxon>Ascomycota</taxon>
        <taxon>Pezizomycotina</taxon>
        <taxon>Sordariomycetes</taxon>
        <taxon>Xylariomycetidae</taxon>
        <taxon>Amphisphaeriales</taxon>
        <taxon>Sporocadaceae</taxon>
        <taxon>Pestalotiopsis</taxon>
    </lineage>
</organism>
<dbReference type="Gene3D" id="1.25.40.20">
    <property type="entry name" value="Ankyrin repeat-containing domain"/>
    <property type="match status" value="2"/>
</dbReference>
<reference evidence="5" key="1">
    <citation type="journal article" date="2015" name="BMC Genomics">
        <title>Genomic and transcriptomic analysis of the endophytic fungus Pestalotiopsis fici reveals its lifestyle and high potential for synthesis of natural products.</title>
        <authorList>
            <person name="Wang X."/>
            <person name="Zhang X."/>
            <person name="Liu L."/>
            <person name="Xiang M."/>
            <person name="Wang W."/>
            <person name="Sun X."/>
            <person name="Che Y."/>
            <person name="Guo L."/>
            <person name="Liu G."/>
            <person name="Guo L."/>
            <person name="Wang C."/>
            <person name="Yin W.B."/>
            <person name="Stadler M."/>
            <person name="Zhang X."/>
            <person name="Liu X."/>
        </authorList>
    </citation>
    <scope>NUCLEOTIDE SEQUENCE [LARGE SCALE GENOMIC DNA]</scope>
    <source>
        <strain evidence="5">W106-1 / CGMCC3.15140</strain>
    </source>
</reference>
<dbReference type="GeneID" id="19273598"/>
<proteinExistence type="predicted"/>
<dbReference type="HOGENOM" id="CLU_584080_0_0_1"/>
<dbReference type="InterPro" id="IPR036770">
    <property type="entry name" value="Ankyrin_rpt-contain_sf"/>
</dbReference>
<dbReference type="EMBL" id="KI912114">
    <property type="protein sequence ID" value="ETS78732.1"/>
    <property type="molecule type" value="Genomic_DNA"/>
</dbReference>
<keyword evidence="5" id="KW-1185">Reference proteome</keyword>
<dbReference type="OrthoDB" id="539213at2759"/>
<dbReference type="Proteomes" id="UP000030651">
    <property type="component" value="Unassembled WGS sequence"/>
</dbReference>
<gene>
    <name evidence="4" type="ORF">PFICI_08585</name>
</gene>
<sequence>MDLSKILAAGPITPLEATLLGRDPSSASSTQQEQTPSTTSEPMGAQKLPDHIFYLIAKNYIHHPTDLFHLAVTNKSMWAWLKIELYKTEVLFTKEQERQELILDPYECETSIDSILDTHLSSVPSAADRLEMFDARPNLQGGRPALHSAVRSNKIPLAQKLIAASVKHWFEYINVKYLKFTALARAVWRRHDEMVELLVQAGCFVDSWHPELKGLRRKVHDGYELVPGVALTSKTFNTEFCLLYSPLCMAIAMGRREQALLLAQHSNDGGWSWDSGCQEPLHLAAFAGMKAVVITLLERGYTDVVESSLYLDADPLYMAAVGVDDNRDVMELFIADKADWEIAEAWNAAIREHAPKNALMLLQYSFDQHQRNGRQLKGLHDDAVNCLESDTSLPVLQWILQNDEALETRMRVGAACQNLLEQGRGVPSATLAYLRRHNIAEPARPRTVVYEALPHNAPGPRPEAERDA</sequence>